<gene>
    <name evidence="1" type="ORF">KL86DPRO_40019</name>
</gene>
<sequence>MDQHQETKRPYYEVFSITEYSKDGETRAAWLRMGAAFQNKDGSFNLLLRAFPLPDPKTGMARLHMRLPQPKTGAETGDSSDSFYLEIDPLMGAPLEEL</sequence>
<proteinExistence type="predicted"/>
<accession>A0A212K8V7</accession>
<reference evidence="1" key="1">
    <citation type="submission" date="2016-04" db="EMBL/GenBank/DDBJ databases">
        <authorList>
            <person name="Evans L.H."/>
            <person name="Alamgir A."/>
            <person name="Owens N."/>
            <person name="Weber N.D."/>
            <person name="Virtaneva K."/>
            <person name="Barbian K."/>
            <person name="Babar A."/>
            <person name="Rosenke K."/>
        </authorList>
    </citation>
    <scope>NUCLEOTIDE SEQUENCE</scope>
    <source>
        <strain evidence="1">86</strain>
    </source>
</reference>
<protein>
    <submittedName>
        <fullName evidence="1">Uncharacterized protein</fullName>
    </submittedName>
</protein>
<evidence type="ECO:0000313" key="1">
    <source>
        <dbReference type="EMBL" id="SBW08106.1"/>
    </source>
</evidence>
<organism evidence="1">
    <name type="scientific">uncultured delta proteobacterium</name>
    <dbReference type="NCBI Taxonomy" id="34034"/>
    <lineage>
        <taxon>Bacteria</taxon>
        <taxon>Deltaproteobacteria</taxon>
        <taxon>environmental samples</taxon>
    </lineage>
</organism>
<name>A0A212K8V7_9DELT</name>
<dbReference type="EMBL" id="FLUQ01000004">
    <property type="protein sequence ID" value="SBW08106.1"/>
    <property type="molecule type" value="Genomic_DNA"/>
</dbReference>
<dbReference type="AlphaFoldDB" id="A0A212K8V7"/>